<dbReference type="PANTHER" id="PTHR45527">
    <property type="entry name" value="NONRIBOSOMAL PEPTIDE SYNTHETASE"/>
    <property type="match status" value="1"/>
</dbReference>
<dbReference type="InterPro" id="IPR000873">
    <property type="entry name" value="AMP-dep_synth/lig_dom"/>
</dbReference>
<dbReference type="SMART" id="SM00823">
    <property type="entry name" value="PKS_PP"/>
    <property type="match status" value="3"/>
</dbReference>
<dbReference type="FunFam" id="1.10.1200.10:FF:000016">
    <property type="entry name" value="Non-ribosomal peptide synthase"/>
    <property type="match status" value="2"/>
</dbReference>
<dbReference type="CDD" id="cd12117">
    <property type="entry name" value="A_NRPS_Srf_like"/>
    <property type="match status" value="1"/>
</dbReference>
<dbReference type="GO" id="GO:0072330">
    <property type="term" value="P:monocarboxylic acid biosynthetic process"/>
    <property type="evidence" value="ECO:0007669"/>
    <property type="project" value="UniProtKB-ARBA"/>
</dbReference>
<dbReference type="Proteomes" id="UP000539175">
    <property type="component" value="Unassembled WGS sequence"/>
</dbReference>
<dbReference type="SUPFAM" id="SSF52777">
    <property type="entry name" value="CoA-dependent acyltransferases"/>
    <property type="match status" value="6"/>
</dbReference>
<dbReference type="InterPro" id="IPR036736">
    <property type="entry name" value="ACP-like_sf"/>
</dbReference>
<dbReference type="CDD" id="cd19531">
    <property type="entry name" value="LCL_NRPS-like"/>
    <property type="match status" value="3"/>
</dbReference>
<dbReference type="InterPro" id="IPR020806">
    <property type="entry name" value="PKS_PP-bd"/>
</dbReference>
<dbReference type="InterPro" id="IPR023213">
    <property type="entry name" value="CAT-like_dom_sf"/>
</dbReference>
<comment type="caution">
    <text evidence="5">The sequence shown here is derived from an EMBL/GenBank/DDBJ whole genome shotgun (WGS) entry which is preliminary data.</text>
</comment>
<dbReference type="Pfam" id="PF13193">
    <property type="entry name" value="AMP-binding_C"/>
    <property type="match status" value="3"/>
</dbReference>
<dbReference type="SUPFAM" id="SSF56801">
    <property type="entry name" value="Acetyl-CoA synthetase-like"/>
    <property type="match status" value="3"/>
</dbReference>
<dbReference type="InterPro" id="IPR025110">
    <property type="entry name" value="AMP-bd_C"/>
</dbReference>
<dbReference type="SUPFAM" id="SSF47336">
    <property type="entry name" value="ACP-like"/>
    <property type="match status" value="3"/>
</dbReference>
<dbReference type="Pfam" id="PF18563">
    <property type="entry name" value="TubC_N"/>
    <property type="match status" value="1"/>
</dbReference>
<keyword evidence="1" id="KW-0596">Phosphopantetheine</keyword>
<evidence type="ECO:0000256" key="1">
    <source>
        <dbReference type="ARBA" id="ARBA00022450"/>
    </source>
</evidence>
<dbReference type="EMBL" id="JACIIZ010000022">
    <property type="protein sequence ID" value="MBB6254970.1"/>
    <property type="molecule type" value="Genomic_DNA"/>
</dbReference>
<dbReference type="InterPro" id="IPR044894">
    <property type="entry name" value="TubC_N_sf"/>
</dbReference>
<feature type="domain" description="Carrier" evidence="4">
    <location>
        <begin position="3132"/>
        <end position="3209"/>
    </location>
</feature>
<feature type="domain" description="Carrier" evidence="4">
    <location>
        <begin position="1024"/>
        <end position="1104"/>
    </location>
</feature>
<name>A0A7X0EGG9_9PROT</name>
<evidence type="ECO:0000313" key="6">
    <source>
        <dbReference type="Proteomes" id="UP000539175"/>
    </source>
</evidence>
<dbReference type="GO" id="GO:0005737">
    <property type="term" value="C:cytoplasm"/>
    <property type="evidence" value="ECO:0007669"/>
    <property type="project" value="TreeGrafter"/>
</dbReference>
<dbReference type="Gene3D" id="3.40.50.1820">
    <property type="entry name" value="alpha/beta hydrolase"/>
    <property type="match status" value="1"/>
</dbReference>
<dbReference type="Gene3D" id="1.10.10.1830">
    <property type="entry name" value="Non-ribosomal peptide synthase, adenylation domain"/>
    <property type="match status" value="1"/>
</dbReference>
<accession>A0A7X0EGG9</accession>
<dbReference type="PANTHER" id="PTHR45527:SF1">
    <property type="entry name" value="FATTY ACID SYNTHASE"/>
    <property type="match status" value="1"/>
</dbReference>
<dbReference type="Gene3D" id="3.30.300.30">
    <property type="match status" value="3"/>
</dbReference>
<dbReference type="InterPro" id="IPR010071">
    <property type="entry name" value="AA_adenyl_dom"/>
</dbReference>
<sequence length="3251" mass="349337">MDVQSLLRRLGDLDVRLWVEAGQLRFSAPKGVLHGALREELVAAKADIVAHLSAPQVLPASANQEMLWSLDRLEPDCPQLYIEARAVRLTGTLNLTALTAALNTLCVRHDSLRTRLAMADDGLHQVVAPDIAVTIPVEDATGLDGPALEARVNAAAWAPFDLGVAPLLRLTWLRTGADDGILVFAQHHIVTDRWSIALLVRELSALYAAFQAGQPSPLPPVPAQYSDYTRWQRQRLAERGDALMAYWRQALDGAPPVLNLPADRPYPKRASHRGGRIERRLDRAFIGTLDAFCRREGVTPFMTVTAAYAALLHRLSGQDTVVVGTPIANRLRADFEGVAGYFVNTLALRLDVDGTAPFRDLLAWTRDMALTAYEHQELPFSQLVAALQPDRGASHPPLFQAMIALQNIEMAEPAFGDAALAPHPLAADTGKYPLTLTVLPDEAGGPLLCWDYQTDLFDADTIAAIAQRFELLLADALAAPERPVGRLALLTPADEARLRGATNRDALVPRPALETIGGLFRAQAAATPNAIALVHGTERIDYRTLNRRSDQLAGHLARAGVRAGDTVGVALDRSPDFITGVLAILKCGAVYVPLDRRYPAERLAWMAVDSGIRLLLTSADADTPWTDARRLVVDTATLDEGLAPATPGVTADSPAYIMYTSGSTGRPKGVVVPHRGINRLVKDAAFARLDADQVMLMLAPVSFDASTLEIWGALLNGGTLVIAPPLEDDLLALGRVIREGGVTTLWVTTGLFTLLVENCLDDLRGVRQLLTGGDFLPRRPAVDVLARLPDTTLINCYGPTENTTFTTCHTFGPGPLGDVVPVGRAISGTTVHIVDAHGNPVPPGVAGELLTGGDGLALGYHNRPDLTAERFVTRDFELDGLRWSERLYRTGDLARWVPDPAGGDGLVVDLLGRVDAQVKIRGFRVEPGEVEAALGALPGIADCAVVARRDDGQARLVAYYVAREGADIADPRAALARQLPDHLVPAQIVALPALPVTPNGKVDRQALAGARYKVVDGGTDGAEAPATPTEILLAQVWADVLAGGPYPRAAHFFDQGGNSLSAIRMVTRARDALAAAGRPAGLPVRTVFEHPTLAALAAAIDASDSTAADESAPGPCGLGRTNLPLSYAQERLWVLEKMLPLGGAYNVPGQYRLDGPLDVAALARAIEAVVARHDVLSAVFVEQDGRAVQHIAATGVRLDVRDARESQVAGLLAEGAEAPFDLERVPPVRATLLRIGPDRHILQMVMHHLVCDGWSLTAFLREVETVYAGGTLAPLPLQYQDYAHWHRGWLQGPRPARALDYWRAKLAGLPPSLELPADFPRPAVPSNRGATETLPLDVDTAAVDGLCRRHGVTRFMLFYAVFTAFLHRVTGEADFGVGTPIAGRHHAAVEPLVGFFADNLVLRTPVDDGVPFTTLLAGARTTVLEAFEHQDVPFTTLVEALRPERRLDTTPLFQVMLAVEEDAAFPLRLNGVTATPLAWESPYAKYDLTLSIRTMDSGLAASLEYNTDLFHPVSAARLARQFATLTAELLADPAQAVDAIDLRPAPERAGLPGLAGAARPRPSGIGLHGLATASPSTPALVYDDAVLTHAQVQAAANRLAHHLIARGLRPGDLVGVHRRRALDLPVLLLGILKAGGGYVPLNPNHPADRLAAIVRTAAPALILTGPDFPVTGTHAVLVDPDAEAAAITARPDTDPAVPVDDERPAYVMFTSGSTGVPKGVAVPHRAAVNHQLWFGEVAGLSAGDTLLQMTSFDFDASVIEFFAPLTCGGRLVMAPPEAEKDPAALGALIRTFGVTVFQAVPALLQIMADEGILATCPSLRLVCSGGEVLATELQDRLLAQLGAARLLNCYGPTESGIDATWHECAPGAEPRPASVPIGRPVHNMRAYVLDHARRPVAAGLVGDLYLAGVSLATGYLNAPALTEAAFLADPHAGGFMYRTGDRVRVGADDTLIFLGRADSQVKVRGYRIETAEVEAALNALPAVRESAVIGLKRPGDTEHRLVAFIVGTADAATLRAGLRRTLPDYMVPAHFLALDALPLVTSGKVDRRRLAALAEPALRDVTPTADRVAPRDGMEQRLAAIWADVLGGDAFGVHDNFFERGGHSLKAVQVVARIRDQWPGMDLSVRHVFEAPTIAGLAALLRPERTGDGDRPALLPQPRMPDSDGTALMPISYAQRALWFLDRLEEGGRAYTTVDAFVLAGRLDLSALRAALDALVRRHESLRTCFILREGEPYQRILPPLPMPFVHRTTAATADLAGLALAEVARPIDLSREPPLRVSVITLAPDRHLAVLTWHHIATDGWSTGVLVREIGALYTAALARDDLDGALPPLPLQYGDYAAWQQRWLASAGFKRQLDYWTEQLADAPTHLNLCADRPRPQRQSFRGGTLRFTVEADLARSLASVGQAAGASPFMTLLAVFMVLLHRQSRQDDVLVGTPVANRPARELEGLLGFFTNTLVLRGRLGGNPRFSDFLAQMRQTALDAYANADVPFEKLVDALDPPRSLAHSPLFQAMFNLQNTPRGPLALPGLDLAPVEIDTHTAKFDLLLTLIEAADGGLDGHWEYSTDLFDPATAQRMVDQYLSLLRAVAADADLPLHDLALAAPDEVARLLAACQGPAMPNAGDGRLHRLFEATAATLPDTVAVTFNGADLSYAQVDHRANALAHRLVTLGVRPDTPVGIRLDRSLDMVVAMLGILKAGGAYVPLDPALPAARLDYIIGDAGLALVVGSAPDGGLPHGAEAVAVTEEEKAFGPPVEDLTPEHLAYVLYTSGSTGQPKGVLMPHRALVNLIRWQVAEPSFAHGLRTLQFTTLGFDVACQEMFACWASAGTLVLMAEPLRRDVPAMIAQAATWGIQRIFLPFTALQQLAEAWPLATRRPQGLVELITAGERLKVTPSLRALFRDLPDCRLVNQYGPTETHVATTLVLPADPDSWPELPRIGRPVANTAVYILDEEGHPLPAGVPGQLWIAGTAVSRGYLGRLDLTEKSFRLNPYGSGMMYATGDLACIRWDGTAPELDFLGRIDAQVKIRGYRIEPEEVERALIAQGRVRDAAVVAWTDGSGERRLVAYYVPADAAAGDSRVVRDGLAALLPDYMVPTLWVPLPALPQTRTGKVDRKALPAPDRAGAAPAAQTTPPRSATEQAVADIWRSVLQVPRVGLHDNFFDLGGYSFLLLRVLAEVRRHFPAARQVTMVSLFEHPTVQALARLIDGAQAVALRHRAAQREAQAPLRHDLNQRRTAQRRATSLIAPEEIPS</sequence>
<dbReference type="InterPro" id="IPR045851">
    <property type="entry name" value="AMP-bd_C_sf"/>
</dbReference>
<dbReference type="NCBIfam" id="NF003417">
    <property type="entry name" value="PRK04813.1"/>
    <property type="match status" value="3"/>
</dbReference>
<dbReference type="Gene3D" id="2.30.38.10">
    <property type="entry name" value="Luciferase, Domain 3"/>
    <property type="match status" value="3"/>
</dbReference>
<dbReference type="FunFam" id="3.40.50.980:FF:000001">
    <property type="entry name" value="Non-ribosomal peptide synthetase"/>
    <property type="match status" value="2"/>
</dbReference>
<dbReference type="Pfam" id="PF00550">
    <property type="entry name" value="PP-binding"/>
    <property type="match status" value="3"/>
</dbReference>
<feature type="region of interest" description="Disordered" evidence="3">
    <location>
        <begin position="3116"/>
        <end position="3135"/>
    </location>
</feature>
<dbReference type="Gene3D" id="1.10.1200.10">
    <property type="entry name" value="ACP-like"/>
    <property type="match status" value="2"/>
</dbReference>
<evidence type="ECO:0000256" key="3">
    <source>
        <dbReference type="SAM" id="MobiDB-lite"/>
    </source>
</evidence>
<dbReference type="GO" id="GO:0003824">
    <property type="term" value="F:catalytic activity"/>
    <property type="evidence" value="ECO:0007669"/>
    <property type="project" value="InterPro"/>
</dbReference>
<reference evidence="5 6" key="1">
    <citation type="submission" date="2020-08" db="EMBL/GenBank/DDBJ databases">
        <title>Genomic Encyclopedia of Type Strains, Phase IV (KMG-IV): sequencing the most valuable type-strain genomes for metagenomic binning, comparative biology and taxonomic classification.</title>
        <authorList>
            <person name="Goeker M."/>
        </authorList>
    </citation>
    <scope>NUCLEOTIDE SEQUENCE [LARGE SCALE GENOMIC DNA]</scope>
    <source>
        <strain evidence="5 6">DSM 22198</strain>
    </source>
</reference>
<dbReference type="InterPro" id="IPR001242">
    <property type="entry name" value="Condensation_dom"/>
</dbReference>
<dbReference type="Pfam" id="PF00668">
    <property type="entry name" value="Condensation"/>
    <property type="match status" value="3"/>
</dbReference>
<dbReference type="InterPro" id="IPR009081">
    <property type="entry name" value="PP-bd_ACP"/>
</dbReference>
<organism evidence="5 6">
    <name type="scientific">Nitrospirillum iridis</name>
    <dbReference type="NCBI Taxonomy" id="765888"/>
    <lineage>
        <taxon>Bacteria</taxon>
        <taxon>Pseudomonadati</taxon>
        <taxon>Pseudomonadota</taxon>
        <taxon>Alphaproteobacteria</taxon>
        <taxon>Rhodospirillales</taxon>
        <taxon>Azospirillaceae</taxon>
        <taxon>Nitrospirillum</taxon>
    </lineage>
</organism>
<evidence type="ECO:0000259" key="4">
    <source>
        <dbReference type="PROSITE" id="PS50075"/>
    </source>
</evidence>
<evidence type="ECO:0000313" key="5">
    <source>
        <dbReference type="EMBL" id="MBB6254970.1"/>
    </source>
</evidence>
<dbReference type="InterPro" id="IPR029058">
    <property type="entry name" value="AB_hydrolase_fold"/>
</dbReference>
<protein>
    <submittedName>
        <fullName evidence="5">Amino acid adenylation domain-containing protein</fullName>
    </submittedName>
</protein>
<proteinExistence type="predicted"/>
<dbReference type="PROSITE" id="PS00455">
    <property type="entry name" value="AMP_BINDING"/>
    <property type="match status" value="3"/>
</dbReference>
<dbReference type="PROSITE" id="PS50075">
    <property type="entry name" value="CARRIER"/>
    <property type="match status" value="3"/>
</dbReference>
<feature type="domain" description="Carrier" evidence="4">
    <location>
        <begin position="2069"/>
        <end position="2145"/>
    </location>
</feature>
<dbReference type="Pfam" id="PF00501">
    <property type="entry name" value="AMP-binding"/>
    <property type="match status" value="3"/>
</dbReference>
<dbReference type="Gene3D" id="3.30.559.30">
    <property type="entry name" value="Nonribosomal peptide synthetase, condensation domain"/>
    <property type="match status" value="3"/>
</dbReference>
<dbReference type="GO" id="GO:0044550">
    <property type="term" value="P:secondary metabolite biosynthetic process"/>
    <property type="evidence" value="ECO:0007669"/>
    <property type="project" value="TreeGrafter"/>
</dbReference>
<dbReference type="InterPro" id="IPR020845">
    <property type="entry name" value="AMP-binding_CS"/>
</dbReference>
<evidence type="ECO:0000256" key="2">
    <source>
        <dbReference type="ARBA" id="ARBA00022553"/>
    </source>
</evidence>
<keyword evidence="2" id="KW-0597">Phosphoprotein</keyword>
<keyword evidence="6" id="KW-1185">Reference proteome</keyword>
<dbReference type="RefSeq" id="WP_184807494.1">
    <property type="nucleotide sequence ID" value="NZ_JACIIZ010000022.1"/>
</dbReference>
<dbReference type="InterPro" id="IPR041464">
    <property type="entry name" value="TubC_N"/>
</dbReference>
<dbReference type="NCBIfam" id="TIGR01733">
    <property type="entry name" value="AA-adenyl-dom"/>
    <property type="match status" value="3"/>
</dbReference>
<dbReference type="GO" id="GO:0031177">
    <property type="term" value="F:phosphopantetheine binding"/>
    <property type="evidence" value="ECO:0007669"/>
    <property type="project" value="InterPro"/>
</dbReference>
<dbReference type="Gene3D" id="3.40.50.980">
    <property type="match status" value="6"/>
</dbReference>
<dbReference type="Gene3D" id="3.30.559.10">
    <property type="entry name" value="Chloramphenicol acetyltransferase-like domain"/>
    <property type="match status" value="3"/>
</dbReference>
<dbReference type="GO" id="GO:0043041">
    <property type="term" value="P:amino acid activation for nonribosomal peptide biosynthetic process"/>
    <property type="evidence" value="ECO:0007669"/>
    <property type="project" value="TreeGrafter"/>
</dbReference>
<gene>
    <name evidence="5" type="ORF">FHS74_005564</name>
</gene>
<dbReference type="CDD" id="cd05930">
    <property type="entry name" value="A_NRPS"/>
    <property type="match status" value="2"/>
</dbReference>